<evidence type="ECO:0000313" key="4">
    <source>
        <dbReference type="Proteomes" id="UP001371456"/>
    </source>
</evidence>
<reference evidence="3 4" key="1">
    <citation type="submission" date="2024-02" db="EMBL/GenBank/DDBJ databases">
        <title>de novo genome assembly of Solanum bulbocastanum strain 11H21.</title>
        <authorList>
            <person name="Hosaka A.J."/>
        </authorList>
    </citation>
    <scope>NUCLEOTIDE SEQUENCE [LARGE SCALE GENOMIC DNA]</scope>
    <source>
        <tissue evidence="3">Young leaves</tissue>
    </source>
</reference>
<feature type="compositionally biased region" description="Basic and acidic residues" evidence="1">
    <location>
        <begin position="1"/>
        <end position="10"/>
    </location>
</feature>
<feature type="region of interest" description="Disordered" evidence="1">
    <location>
        <begin position="1"/>
        <end position="28"/>
    </location>
</feature>
<name>A0AAN8T6N8_SOLBU</name>
<organism evidence="3 4">
    <name type="scientific">Solanum bulbocastanum</name>
    <name type="common">Wild potato</name>
    <dbReference type="NCBI Taxonomy" id="147425"/>
    <lineage>
        <taxon>Eukaryota</taxon>
        <taxon>Viridiplantae</taxon>
        <taxon>Streptophyta</taxon>
        <taxon>Embryophyta</taxon>
        <taxon>Tracheophyta</taxon>
        <taxon>Spermatophyta</taxon>
        <taxon>Magnoliopsida</taxon>
        <taxon>eudicotyledons</taxon>
        <taxon>Gunneridae</taxon>
        <taxon>Pentapetalae</taxon>
        <taxon>asterids</taxon>
        <taxon>lamiids</taxon>
        <taxon>Solanales</taxon>
        <taxon>Solanaceae</taxon>
        <taxon>Solanoideae</taxon>
        <taxon>Solaneae</taxon>
        <taxon>Solanum</taxon>
    </lineage>
</organism>
<proteinExistence type="predicted"/>
<feature type="compositionally biased region" description="Polar residues" evidence="1">
    <location>
        <begin position="11"/>
        <end position="28"/>
    </location>
</feature>
<dbReference type="Proteomes" id="UP001371456">
    <property type="component" value="Unassembled WGS sequence"/>
</dbReference>
<protein>
    <recommendedName>
        <fullName evidence="2">Retrotransposon Copia-like N-terminal domain-containing protein</fullName>
    </recommendedName>
</protein>
<evidence type="ECO:0000313" key="3">
    <source>
        <dbReference type="EMBL" id="KAK6779887.1"/>
    </source>
</evidence>
<gene>
    <name evidence="3" type="ORF">RDI58_022071</name>
</gene>
<evidence type="ECO:0000256" key="1">
    <source>
        <dbReference type="SAM" id="MobiDB-lite"/>
    </source>
</evidence>
<dbReference type="EMBL" id="JBANQN010000009">
    <property type="protein sequence ID" value="KAK6779887.1"/>
    <property type="molecule type" value="Genomic_DNA"/>
</dbReference>
<dbReference type="PANTHER" id="PTHR37610">
    <property type="entry name" value="CCHC-TYPE DOMAIN-CONTAINING PROTEIN"/>
    <property type="match status" value="1"/>
</dbReference>
<accession>A0AAN8T6N8</accession>
<keyword evidence="4" id="KW-1185">Reference proteome</keyword>
<feature type="domain" description="Retrotransposon Copia-like N-terminal" evidence="2">
    <location>
        <begin position="29"/>
        <end position="75"/>
    </location>
</feature>
<dbReference type="AlphaFoldDB" id="A0AAN8T6N8"/>
<evidence type="ECO:0000259" key="2">
    <source>
        <dbReference type="Pfam" id="PF14244"/>
    </source>
</evidence>
<sequence>MSESRSETVVDHQSQSIAEKSPTLSTYVHPSDTPGSVLIPTKLTGSENYGLWRRSMKIVLQVKRKLGFVKGNCRKHQFSEELHEDWDTCNAIVLSWIMNTVSTSFLSGIVYSSNADLVWEDLKERFDKVNRVRIFQLLKEIATLSQGTDYLLCISLS</sequence>
<dbReference type="PANTHER" id="PTHR37610:SF78">
    <property type="entry name" value="GAG-POLYPEPTIDE OF LTR COPIA-TYPE-RELATED"/>
    <property type="match status" value="1"/>
</dbReference>
<comment type="caution">
    <text evidence="3">The sequence shown here is derived from an EMBL/GenBank/DDBJ whole genome shotgun (WGS) entry which is preliminary data.</text>
</comment>
<dbReference type="Pfam" id="PF14244">
    <property type="entry name" value="Retrotran_gag_3"/>
    <property type="match status" value="1"/>
</dbReference>
<dbReference type="InterPro" id="IPR029472">
    <property type="entry name" value="Copia-like_N"/>
</dbReference>